<dbReference type="InterPro" id="IPR017900">
    <property type="entry name" value="4Fe4S_Fe_S_CS"/>
</dbReference>
<evidence type="ECO:0000256" key="2">
    <source>
        <dbReference type="ARBA" id="ARBA00022485"/>
    </source>
</evidence>
<comment type="subunit">
    <text evidence="8">The complex is composed of six subunits: RnfA, RnfB, RnfC, RnfD, RnfE and RnfG.</text>
</comment>
<feature type="domain" description="4Fe-4S ferredoxin-type" evidence="9">
    <location>
        <begin position="391"/>
        <end position="420"/>
    </location>
</feature>
<keyword evidence="2 8" id="KW-0004">4Fe-4S</keyword>
<dbReference type="PROSITE" id="PS00198">
    <property type="entry name" value="4FE4S_FER_1"/>
    <property type="match status" value="1"/>
</dbReference>
<evidence type="ECO:0000256" key="3">
    <source>
        <dbReference type="ARBA" id="ARBA00022723"/>
    </source>
</evidence>
<dbReference type="Gene3D" id="3.40.50.11540">
    <property type="entry name" value="NADH-ubiquinone oxidoreductase 51kDa subunit"/>
    <property type="match status" value="1"/>
</dbReference>
<dbReference type="Pfam" id="PF12838">
    <property type="entry name" value="Fer4_7"/>
    <property type="match status" value="1"/>
</dbReference>
<evidence type="ECO:0000256" key="7">
    <source>
        <dbReference type="ARBA" id="ARBA00023014"/>
    </source>
</evidence>
<comment type="cofactor">
    <cofactor evidence="8">
        <name>[4Fe-4S] cluster</name>
        <dbReference type="ChEBI" id="CHEBI:49883"/>
    </cofactor>
    <text evidence="8">Binds 2 [4Fe-4S] clusters per subunit.</text>
</comment>
<dbReference type="GO" id="GO:0022900">
    <property type="term" value="P:electron transport chain"/>
    <property type="evidence" value="ECO:0007669"/>
    <property type="project" value="UniProtKB-UniRule"/>
</dbReference>
<keyword evidence="8" id="KW-1003">Cell membrane</keyword>
<dbReference type="InterPro" id="IPR019554">
    <property type="entry name" value="Soluble_ligand-bd"/>
</dbReference>
<organism evidence="11">
    <name type="scientific">Fervidobacterium pennivorans</name>
    <dbReference type="NCBI Taxonomy" id="93466"/>
    <lineage>
        <taxon>Bacteria</taxon>
        <taxon>Thermotogati</taxon>
        <taxon>Thermotogota</taxon>
        <taxon>Thermotogae</taxon>
        <taxon>Thermotogales</taxon>
        <taxon>Fervidobacteriaceae</taxon>
        <taxon>Fervidobacterium</taxon>
    </lineage>
</organism>
<dbReference type="HAMAP" id="MF_00461">
    <property type="entry name" value="RsxC_RnfC"/>
    <property type="match status" value="1"/>
</dbReference>
<dbReference type="EC" id="7.-.-.-" evidence="8"/>
<feature type="binding site" evidence="8">
    <location>
        <position position="403"/>
    </location>
    <ligand>
        <name>[4Fe-4S] cluster</name>
        <dbReference type="ChEBI" id="CHEBI:49883"/>
        <label>2</label>
    </ligand>
</feature>
<name>A0A7C4RZD3_FERPE</name>
<keyword evidence="1 8" id="KW-0813">Transport</keyword>
<evidence type="ECO:0000256" key="8">
    <source>
        <dbReference type="HAMAP-Rule" id="MF_00461"/>
    </source>
</evidence>
<evidence type="ECO:0000256" key="4">
    <source>
        <dbReference type="ARBA" id="ARBA00022737"/>
    </source>
</evidence>
<feature type="binding site" evidence="8">
    <location>
        <position position="406"/>
    </location>
    <ligand>
        <name>[4Fe-4S] cluster</name>
        <dbReference type="ChEBI" id="CHEBI:49883"/>
        <label>2</label>
    </ligand>
</feature>
<evidence type="ECO:0000256" key="1">
    <source>
        <dbReference type="ARBA" id="ARBA00022448"/>
    </source>
</evidence>
<evidence type="ECO:0000259" key="9">
    <source>
        <dbReference type="PROSITE" id="PS51379"/>
    </source>
</evidence>
<evidence type="ECO:0000313" key="10">
    <source>
        <dbReference type="EMBL" id="HGQ77053.1"/>
    </source>
</evidence>
<dbReference type="GO" id="GO:0005886">
    <property type="term" value="C:plasma membrane"/>
    <property type="evidence" value="ECO:0007669"/>
    <property type="project" value="UniProtKB-SubCell"/>
</dbReference>
<dbReference type="InterPro" id="IPR037225">
    <property type="entry name" value="Nuo51_FMN-bd_sf"/>
</dbReference>
<dbReference type="Pfam" id="PF13375">
    <property type="entry name" value="RnfC_N"/>
    <property type="match status" value="1"/>
</dbReference>
<feature type="binding site" evidence="8">
    <location>
        <position position="400"/>
    </location>
    <ligand>
        <name>[4Fe-4S] cluster</name>
        <dbReference type="ChEBI" id="CHEBI:49883"/>
        <label>2</label>
    </ligand>
</feature>
<keyword evidence="5 8" id="KW-0249">Electron transport</keyword>
<comment type="similarity">
    <text evidence="8">Belongs to the 4Fe4S bacterial-type ferredoxin family. RnfC subfamily.</text>
</comment>
<dbReference type="PROSITE" id="PS51379">
    <property type="entry name" value="4FE4S_FER_2"/>
    <property type="match status" value="2"/>
</dbReference>
<dbReference type="EMBL" id="DTBH01000086">
    <property type="protein sequence ID" value="HGQ77053.1"/>
    <property type="molecule type" value="Genomic_DNA"/>
</dbReference>
<dbReference type="PANTHER" id="PTHR43034:SF2">
    <property type="entry name" value="ION-TRANSLOCATING OXIDOREDUCTASE COMPLEX SUBUNIT C"/>
    <property type="match status" value="1"/>
</dbReference>
<dbReference type="InterPro" id="IPR017896">
    <property type="entry name" value="4Fe4S_Fe-S-bd"/>
</dbReference>
<dbReference type="AlphaFoldDB" id="A0A7C4RZD3"/>
<dbReference type="Pfam" id="PF01512">
    <property type="entry name" value="Complex1_51K"/>
    <property type="match status" value="1"/>
</dbReference>
<feature type="domain" description="4Fe-4S ferredoxin-type" evidence="9">
    <location>
        <begin position="352"/>
        <end position="381"/>
    </location>
</feature>
<dbReference type="SUPFAM" id="SSF142019">
    <property type="entry name" value="Nqo1 FMN-binding domain-like"/>
    <property type="match status" value="1"/>
</dbReference>
<dbReference type="Gene3D" id="3.30.70.20">
    <property type="match status" value="1"/>
</dbReference>
<dbReference type="SUPFAM" id="SSF46548">
    <property type="entry name" value="alpha-helical ferredoxin"/>
    <property type="match status" value="1"/>
</dbReference>
<feature type="binding site" evidence="8">
    <location>
        <position position="361"/>
    </location>
    <ligand>
        <name>[4Fe-4S] cluster</name>
        <dbReference type="ChEBI" id="CHEBI:49883"/>
        <label>1</label>
    </ligand>
</feature>
<evidence type="ECO:0000256" key="5">
    <source>
        <dbReference type="ARBA" id="ARBA00022982"/>
    </source>
</evidence>
<proteinExistence type="inferred from homology"/>
<evidence type="ECO:0000256" key="6">
    <source>
        <dbReference type="ARBA" id="ARBA00023004"/>
    </source>
</evidence>
<dbReference type="GO" id="GO:0046872">
    <property type="term" value="F:metal ion binding"/>
    <property type="evidence" value="ECO:0007669"/>
    <property type="project" value="UniProtKB-KW"/>
</dbReference>
<dbReference type="NCBIfam" id="NF003454">
    <property type="entry name" value="PRK05035.1"/>
    <property type="match status" value="1"/>
</dbReference>
<evidence type="ECO:0000313" key="11">
    <source>
        <dbReference type="EMBL" id="HGU42695.1"/>
    </source>
</evidence>
<keyword evidence="3 8" id="KW-0479">Metal-binding</keyword>
<keyword evidence="4 8" id="KW-0677">Repeat</keyword>
<dbReference type="NCBIfam" id="TIGR01945">
    <property type="entry name" value="rnfC"/>
    <property type="match status" value="1"/>
</dbReference>
<feature type="binding site" evidence="8">
    <location>
        <position position="367"/>
    </location>
    <ligand>
        <name>[4Fe-4S] cluster</name>
        <dbReference type="ChEBI" id="CHEBI:49883"/>
        <label>1</label>
    </ligand>
</feature>
<dbReference type="Pfam" id="PF10531">
    <property type="entry name" value="SLBB"/>
    <property type="match status" value="1"/>
</dbReference>
<accession>A0A7C4RZD3</accession>
<dbReference type="EMBL" id="DSZT01000235">
    <property type="protein sequence ID" value="HGU42695.1"/>
    <property type="molecule type" value="Genomic_DNA"/>
</dbReference>
<keyword evidence="6 8" id="KW-0408">Iron</keyword>
<feature type="binding site" evidence="8">
    <location>
        <position position="364"/>
    </location>
    <ligand>
        <name>[4Fe-4S] cluster</name>
        <dbReference type="ChEBI" id="CHEBI:49883"/>
        <label>1</label>
    </ligand>
</feature>
<dbReference type="GO" id="GO:0051539">
    <property type="term" value="F:4 iron, 4 sulfur cluster binding"/>
    <property type="evidence" value="ECO:0007669"/>
    <property type="project" value="UniProtKB-KW"/>
</dbReference>
<protein>
    <recommendedName>
        <fullName evidence="8">Ion-translocating oxidoreductase complex subunit C</fullName>
        <ecNumber evidence="8">7.-.-.-</ecNumber>
    </recommendedName>
    <alternativeName>
        <fullName evidence="8">Rnf electron transport complex subunit C</fullName>
    </alternativeName>
</protein>
<feature type="binding site" evidence="8">
    <location>
        <position position="410"/>
    </location>
    <ligand>
        <name>[4Fe-4S] cluster</name>
        <dbReference type="ChEBI" id="CHEBI:49883"/>
        <label>1</label>
    </ligand>
</feature>
<dbReference type="GO" id="GO:0009055">
    <property type="term" value="F:electron transfer activity"/>
    <property type="evidence" value="ECO:0007669"/>
    <property type="project" value="InterPro"/>
</dbReference>
<dbReference type="InterPro" id="IPR010208">
    <property type="entry name" value="Ion_transpt_RnfC/RsxC"/>
</dbReference>
<comment type="subcellular location">
    <subcellularLocation>
        <location evidence="8">Cell membrane</location>
        <topology evidence="8">Peripheral membrane protein</topology>
    </subcellularLocation>
</comment>
<gene>
    <name evidence="11" type="primary">rsxC</name>
    <name evidence="8" type="synonym">rnfC</name>
    <name evidence="11" type="ORF">ENT72_07270</name>
    <name evidence="10" type="ORF">ENU12_03875</name>
</gene>
<feature type="binding site" evidence="8">
    <location>
        <position position="371"/>
    </location>
    <ligand>
        <name>[4Fe-4S] cluster</name>
        <dbReference type="ChEBI" id="CHEBI:49883"/>
        <label>2</label>
    </ligand>
</feature>
<comment type="function">
    <text evidence="8">Part of a membrane-bound complex that couples electron transfer with translocation of ions across the membrane.</text>
</comment>
<sequence>MKLLTFKGGVHPPEKKLTEHEKIQKAPLPEKVVVLMAQHTGAPAKVVVEVGQQVKTGQVIGEPQGPVSAYVHTPVTGTVTNVAKINSAVHGMAVEAVTIERTGEDEWELLPKLDWTTVTKEELIEQIKKAGVVGLGGAMFPTHVKLNPSKPVDTLIINGAECEPYLTIDHRVMLEMDEELLEGIEITKKILGVKEVYIGIEYNKKDAIEHLERKWKGKVKVAALKTKYPQGAEKQLIKAITGREVPSGGLPMDVGVVVQNVSTMVAIKQAVVDGRPLVERGMTLTGEGVNRKGNWWVRIGTPISWIIERLGDGFAEGYNELKVLMGGPMMGIPVPNLDTPLLKGNNGITVIPEQKRESTNCIRCSYCVHVCPMNLQPYLLDLLARKKKYDEAAAIGLLDCIECGSCTYICPANVEHVKSIKLAKKVYRTLRGGKK</sequence>
<keyword evidence="7 8" id="KW-0411">Iron-sulfur</keyword>
<dbReference type="InterPro" id="IPR026902">
    <property type="entry name" value="RnfC_N"/>
</dbReference>
<keyword evidence="8" id="KW-1278">Translocase</keyword>
<comment type="caution">
    <text evidence="11">The sequence shown here is derived from an EMBL/GenBank/DDBJ whole genome shotgun (WGS) entry which is preliminary data.</text>
</comment>
<reference evidence="11" key="1">
    <citation type="journal article" date="2020" name="mSystems">
        <title>Genome- and Community-Level Interaction Insights into Carbon Utilization and Element Cycling Functions of Hydrothermarchaeota in Hydrothermal Sediment.</title>
        <authorList>
            <person name="Zhou Z."/>
            <person name="Liu Y."/>
            <person name="Xu W."/>
            <person name="Pan J."/>
            <person name="Luo Z.H."/>
            <person name="Li M."/>
        </authorList>
    </citation>
    <scope>NUCLEOTIDE SEQUENCE [LARGE SCALE GENOMIC DNA]</scope>
    <source>
        <strain evidence="11">SpSt-604</strain>
        <strain evidence="10">SpSt-640</strain>
    </source>
</reference>
<keyword evidence="8" id="KW-0472">Membrane</keyword>
<dbReference type="InterPro" id="IPR011538">
    <property type="entry name" value="Nuo51_FMN-bd"/>
</dbReference>
<dbReference type="PANTHER" id="PTHR43034">
    <property type="entry name" value="ION-TRANSLOCATING OXIDOREDUCTASE COMPLEX SUBUNIT C"/>
    <property type="match status" value="1"/>
</dbReference>